<sequence>MTDLAEKYRPHGFAAVVGQEQAIKKLRVQLGSPRPQPVLISGAAGSGKNTLGLIYAKALLCAQASGVEACGSCTNCNSFVSKTATDYTYFPVGETSTVDDVLGLIQKAKMAPWEAKLRVALLDEVHDLSTRAFEALLSVLEAPPRWSTFILLTNKPKKIPDPILQRLVEIQVHPLTPEIATGYLKTICDSESLESDPEALLLIHAATEGSPRKMLRIIEAVRSLGRISEENVRHELRLDVADALTAYSQALVEGDLQRQINIIDGWRLLPSDKCRLIHQFMTFVYFNIVRRIDRPDAIMRGFRPGLMEDFSRFVEAAQDRLDIEKNQIWQDVIGQFSPSGSETAHQLMMIVSSVHDMLSAPQISRGRILPKPTLEARLRVAQPPARTVSYAMWRSVKAIWDAGSFLPQQYGALFNVRLSIYHTGTSERDHVQGSQMVSDLTHQIGMRLADRWPEASKGKYHWIYRHEADGEGRLVTRLLIAVPDLLAQDVITWMNERFFSSRRDLLDGIGFSYSYRLSGSAAARLRFHWYSIRILSRSLDPQVTARGRDGDLVPLVDLLNIPRRLRKEQGQILCQQARGSSHTLGPNRKRYAAADFVDFLSALNDRAWAHIDIGWELNEHTSRKKETERRARLREAIRAKFQSDDKLAVKRLAEEMANLKLGLSNDPKQMLRGWQGWWPRSKSDCFCGIRTIQ</sequence>
<proteinExistence type="predicted"/>
<dbReference type="OrthoDB" id="7978595at2"/>
<evidence type="ECO:0000313" key="3">
    <source>
        <dbReference type="Proteomes" id="UP000034832"/>
    </source>
</evidence>
<dbReference type="RefSeq" id="WP_046828515.1">
    <property type="nucleotide sequence ID" value="NZ_LBIA02000001.1"/>
</dbReference>
<dbReference type="InterPro" id="IPR003593">
    <property type="entry name" value="AAA+_ATPase"/>
</dbReference>
<dbReference type="Pfam" id="PF13177">
    <property type="entry name" value="DNA_pol3_delta2"/>
    <property type="match status" value="1"/>
</dbReference>
<keyword evidence="3" id="KW-1185">Reference proteome</keyword>
<dbReference type="Gene3D" id="3.40.50.300">
    <property type="entry name" value="P-loop containing nucleotide triphosphate hydrolases"/>
    <property type="match status" value="1"/>
</dbReference>
<dbReference type="SMART" id="SM00382">
    <property type="entry name" value="AAA"/>
    <property type="match status" value="1"/>
</dbReference>
<dbReference type="PANTHER" id="PTHR11669">
    <property type="entry name" value="REPLICATION FACTOR C / DNA POLYMERASE III GAMMA-TAU SUBUNIT"/>
    <property type="match status" value="1"/>
</dbReference>
<dbReference type="STRING" id="211460.YH63_13690"/>
<comment type="caution">
    <text evidence="2">The sequence shown here is derived from an EMBL/GenBank/DDBJ whole genome shotgun (WGS) entry which is preliminary data.</text>
</comment>
<feature type="domain" description="AAA+ ATPase" evidence="1">
    <location>
        <begin position="34"/>
        <end position="178"/>
    </location>
</feature>
<reference evidence="2" key="1">
    <citation type="submission" date="2019-04" db="EMBL/GenBank/DDBJ databases">
        <title>Whole genome sequencing of cave bacteria.</title>
        <authorList>
            <person name="Gan H.M."/>
            <person name="Barton H."/>
            <person name="Savka M.A."/>
        </authorList>
    </citation>
    <scope>NUCLEOTIDE SEQUENCE [LARGE SCALE GENOMIC DNA]</scope>
    <source>
        <strain evidence="2">LC387</strain>
    </source>
</reference>
<organism evidence="2 3">
    <name type="scientific">Afipia massiliensis</name>
    <dbReference type="NCBI Taxonomy" id="211460"/>
    <lineage>
        <taxon>Bacteria</taxon>
        <taxon>Pseudomonadati</taxon>
        <taxon>Pseudomonadota</taxon>
        <taxon>Alphaproteobacteria</taxon>
        <taxon>Hyphomicrobiales</taxon>
        <taxon>Nitrobacteraceae</taxon>
        <taxon>Afipia</taxon>
    </lineage>
</organism>
<evidence type="ECO:0000313" key="2">
    <source>
        <dbReference type="EMBL" id="TKT70857.1"/>
    </source>
</evidence>
<dbReference type="AlphaFoldDB" id="A0A4U6BL03"/>
<dbReference type="PANTHER" id="PTHR11669:SF0">
    <property type="entry name" value="PROTEIN STICHEL-LIKE 2"/>
    <property type="match status" value="1"/>
</dbReference>
<dbReference type="InterPro" id="IPR027417">
    <property type="entry name" value="P-loop_NTPase"/>
</dbReference>
<name>A0A4U6BL03_9BRAD</name>
<dbReference type="Gene3D" id="1.10.8.60">
    <property type="match status" value="1"/>
</dbReference>
<accession>A0A4U6BL03</accession>
<dbReference type="EMBL" id="LBIA02000001">
    <property type="protein sequence ID" value="TKT70857.1"/>
    <property type="molecule type" value="Genomic_DNA"/>
</dbReference>
<dbReference type="SUPFAM" id="SSF52540">
    <property type="entry name" value="P-loop containing nucleoside triphosphate hydrolases"/>
    <property type="match status" value="1"/>
</dbReference>
<evidence type="ECO:0000259" key="1">
    <source>
        <dbReference type="SMART" id="SM00382"/>
    </source>
</evidence>
<dbReference type="GO" id="GO:0006261">
    <property type="term" value="P:DNA-templated DNA replication"/>
    <property type="evidence" value="ECO:0007669"/>
    <property type="project" value="TreeGrafter"/>
</dbReference>
<dbReference type="CDD" id="cd00009">
    <property type="entry name" value="AAA"/>
    <property type="match status" value="1"/>
</dbReference>
<gene>
    <name evidence="2" type="ORF">YH63_005210</name>
</gene>
<dbReference type="InterPro" id="IPR050238">
    <property type="entry name" value="DNA_Rep/Repair_Clamp_Loader"/>
</dbReference>
<dbReference type="Proteomes" id="UP000034832">
    <property type="component" value="Unassembled WGS sequence"/>
</dbReference>
<protein>
    <submittedName>
        <fullName evidence="2">AAA family ATPase</fullName>
    </submittedName>
</protein>